<reference evidence="9 10" key="1">
    <citation type="submission" date="2013-09" db="EMBL/GenBank/DDBJ databases">
        <title>Complete genome sequence of Corynebacterium doosanense CAU 212(T) (=DSM 45436(T)), isolated from activated sludge.</title>
        <authorList>
            <person name="Schaffert L."/>
            <person name="Albersmeier A."/>
            <person name="Kalinowski J."/>
            <person name="Ruckert C."/>
        </authorList>
    </citation>
    <scope>NUCLEOTIDE SEQUENCE [LARGE SCALE GENOMIC DNA]</scope>
    <source>
        <strain evidence="9 10">CAU 212</strain>
    </source>
</reference>
<evidence type="ECO:0000256" key="7">
    <source>
        <dbReference type="ARBA" id="ARBA00023326"/>
    </source>
</evidence>
<evidence type="ECO:0000256" key="8">
    <source>
        <dbReference type="SAM" id="MobiDB-lite"/>
    </source>
</evidence>
<comment type="subcellular location">
    <subcellularLocation>
        <location evidence="1">Secreted</location>
    </subcellularLocation>
</comment>
<keyword evidence="3" id="KW-0858">Xylan degradation</keyword>
<dbReference type="AlphaFoldDB" id="A0A097IFY1"/>
<dbReference type="GO" id="GO:0005576">
    <property type="term" value="C:extracellular region"/>
    <property type="evidence" value="ECO:0007669"/>
    <property type="project" value="UniProtKB-SubCell"/>
</dbReference>
<keyword evidence="5" id="KW-0378">Hydrolase</keyword>
<protein>
    <submittedName>
        <fullName evidence="9">Esterase</fullName>
    </submittedName>
</protein>
<dbReference type="KEGG" id="cdo:CDOO_07105"/>
<keyword evidence="2" id="KW-0964">Secreted</keyword>
<feature type="compositionally biased region" description="Low complexity" evidence="8">
    <location>
        <begin position="53"/>
        <end position="69"/>
    </location>
</feature>
<dbReference type="EMBL" id="CP006764">
    <property type="protein sequence ID" value="AIT61043.1"/>
    <property type="molecule type" value="Genomic_DNA"/>
</dbReference>
<keyword evidence="10" id="KW-1185">Reference proteome</keyword>
<dbReference type="STRING" id="558173.CDOO_07105"/>
<evidence type="ECO:0000256" key="6">
    <source>
        <dbReference type="ARBA" id="ARBA00023277"/>
    </source>
</evidence>
<keyword evidence="4" id="KW-0732">Signal</keyword>
<dbReference type="PANTHER" id="PTHR38050:SF2">
    <property type="entry name" value="FERULOYL ESTERASE C-RELATED"/>
    <property type="match status" value="1"/>
</dbReference>
<keyword evidence="7" id="KW-0624">Polysaccharide degradation</keyword>
<evidence type="ECO:0000256" key="1">
    <source>
        <dbReference type="ARBA" id="ARBA00004613"/>
    </source>
</evidence>
<evidence type="ECO:0000256" key="3">
    <source>
        <dbReference type="ARBA" id="ARBA00022651"/>
    </source>
</evidence>
<proteinExistence type="predicted"/>
<dbReference type="PROSITE" id="PS51257">
    <property type="entry name" value="PROKAR_LIPOPROTEIN"/>
    <property type="match status" value="1"/>
</dbReference>
<feature type="region of interest" description="Disordered" evidence="8">
    <location>
        <begin position="53"/>
        <end position="81"/>
    </location>
</feature>
<sequence length="339" mass="36095">MSRVLSAARPGRSLAAVCVAVLALVLGGCAPLQPMGQRQPTTTYTITPETVAPATPATADAPSDAEPAPVDGPVAPGTSGRIRVTVDGRERDFLLHVPEGYSPEQNWPLILAFHGWRERAETLEDTTRLDSAAALVAYMEGVDQAWAPAPYASTSMAEDLAYSQAVVTAVDDAYDVDADHISVIGFSNGGGFAAALACQIPEQISGVATVAAAYYEKVHENCKDTPVAHIDLHGTADDVIGYYGGERHETAYTSVDDVLENAAERNNCSGPVTATRETAGTLDFRWSDCDRPLEHIRIGGGGHVWPGGTKDANDELGDGYGTYRILRFFGIDWTEWKGN</sequence>
<dbReference type="InterPro" id="IPR043595">
    <property type="entry name" value="FaeB/C/D"/>
</dbReference>
<dbReference type="Proteomes" id="UP000029914">
    <property type="component" value="Chromosome"/>
</dbReference>
<evidence type="ECO:0000313" key="9">
    <source>
        <dbReference type="EMBL" id="AIT61043.1"/>
    </source>
</evidence>
<dbReference type="InterPro" id="IPR000801">
    <property type="entry name" value="Esterase-like"/>
</dbReference>
<evidence type="ECO:0000313" key="10">
    <source>
        <dbReference type="Proteomes" id="UP000029914"/>
    </source>
</evidence>
<gene>
    <name evidence="9" type="ORF">CDOO_07105</name>
</gene>
<name>A0A097IFY1_9CORY</name>
<dbReference type="eggNOG" id="COG3509">
    <property type="taxonomic scope" value="Bacteria"/>
</dbReference>
<evidence type="ECO:0000256" key="4">
    <source>
        <dbReference type="ARBA" id="ARBA00022729"/>
    </source>
</evidence>
<organism evidence="9 10">
    <name type="scientific">Corynebacterium doosanense CAU 212 = DSM 45436</name>
    <dbReference type="NCBI Taxonomy" id="558173"/>
    <lineage>
        <taxon>Bacteria</taxon>
        <taxon>Bacillati</taxon>
        <taxon>Actinomycetota</taxon>
        <taxon>Actinomycetes</taxon>
        <taxon>Mycobacteriales</taxon>
        <taxon>Corynebacteriaceae</taxon>
        <taxon>Corynebacterium</taxon>
    </lineage>
</organism>
<dbReference type="PANTHER" id="PTHR38050">
    <property type="match status" value="1"/>
</dbReference>
<dbReference type="Gene3D" id="3.40.50.1820">
    <property type="entry name" value="alpha/beta hydrolase"/>
    <property type="match status" value="1"/>
</dbReference>
<dbReference type="InterPro" id="IPR029058">
    <property type="entry name" value="AB_hydrolase_fold"/>
</dbReference>
<accession>A0A097IFY1</accession>
<keyword evidence="6" id="KW-0119">Carbohydrate metabolism</keyword>
<dbReference type="Pfam" id="PF00756">
    <property type="entry name" value="Esterase"/>
    <property type="match status" value="1"/>
</dbReference>
<dbReference type="SUPFAM" id="SSF53474">
    <property type="entry name" value="alpha/beta-Hydrolases"/>
    <property type="match status" value="1"/>
</dbReference>
<dbReference type="GO" id="GO:0045493">
    <property type="term" value="P:xylan catabolic process"/>
    <property type="evidence" value="ECO:0007669"/>
    <property type="project" value="UniProtKB-KW"/>
</dbReference>
<evidence type="ECO:0000256" key="5">
    <source>
        <dbReference type="ARBA" id="ARBA00022801"/>
    </source>
</evidence>
<dbReference type="GO" id="GO:0030600">
    <property type="term" value="F:feruloyl esterase activity"/>
    <property type="evidence" value="ECO:0007669"/>
    <property type="project" value="InterPro"/>
</dbReference>
<dbReference type="RefSeq" id="WP_018021607.1">
    <property type="nucleotide sequence ID" value="NZ_AQUX01000003.1"/>
</dbReference>
<dbReference type="HOGENOM" id="CLU_027551_5_0_11"/>
<evidence type="ECO:0000256" key="2">
    <source>
        <dbReference type="ARBA" id="ARBA00022525"/>
    </source>
</evidence>